<dbReference type="Proteomes" id="UP000242877">
    <property type="component" value="Unassembled WGS sequence"/>
</dbReference>
<evidence type="ECO:0000256" key="1">
    <source>
        <dbReference type="SAM" id="MobiDB-lite"/>
    </source>
</evidence>
<protein>
    <submittedName>
        <fullName evidence="3">Brct domain containing protein</fullName>
    </submittedName>
</protein>
<name>A0A167VW54_9EURO</name>
<feature type="domain" description="BRCT" evidence="2">
    <location>
        <begin position="173"/>
        <end position="261"/>
    </location>
</feature>
<keyword evidence="4" id="KW-1185">Reference proteome</keyword>
<dbReference type="Gene3D" id="3.40.50.10190">
    <property type="entry name" value="BRCT domain"/>
    <property type="match status" value="1"/>
</dbReference>
<dbReference type="EMBL" id="AZGZ01000028">
    <property type="protein sequence ID" value="KZZ88088.1"/>
    <property type="molecule type" value="Genomic_DNA"/>
</dbReference>
<sequence length="261" mass="28411">MSHKGDYPQRNTIRSILCTPSDRPFDAWNSATTGHQRSEHSSSTARSWMQRRNQKLSQQFGSAYGGTSRNDHGVALAAQPGPKQPKGAGSSDIRSFYAVVKTSDKSDEVKLFEPPMAEEAPVGLITSSSVAYRRSYSELQDSSARPEKIVIGSTDTPAHEFKPSPLNSSVAPPSRKIFSQLVVYINGSTAPVISDHKLRHLLAFHGASLALTLTRRKVTHVIIGRPNEIGRGAGGGLASTKIDKEIRRKCSAGVKYVTPEW</sequence>
<evidence type="ECO:0000259" key="2">
    <source>
        <dbReference type="PROSITE" id="PS50172"/>
    </source>
</evidence>
<dbReference type="AlphaFoldDB" id="A0A167VW54"/>
<evidence type="ECO:0000313" key="4">
    <source>
        <dbReference type="Proteomes" id="UP000242877"/>
    </source>
</evidence>
<dbReference type="InterPro" id="IPR001357">
    <property type="entry name" value="BRCT_dom"/>
</dbReference>
<dbReference type="PROSITE" id="PS50172">
    <property type="entry name" value="BRCT"/>
    <property type="match status" value="1"/>
</dbReference>
<evidence type="ECO:0000313" key="3">
    <source>
        <dbReference type="EMBL" id="KZZ88088.1"/>
    </source>
</evidence>
<dbReference type="OrthoDB" id="427711at2759"/>
<dbReference type="VEuPathDB" id="FungiDB:AAP_05148"/>
<comment type="caution">
    <text evidence="3">The sequence shown here is derived from an EMBL/GenBank/DDBJ whole genome shotgun (WGS) entry which is preliminary data.</text>
</comment>
<dbReference type="InterPro" id="IPR036420">
    <property type="entry name" value="BRCT_dom_sf"/>
</dbReference>
<proteinExistence type="predicted"/>
<feature type="compositionally biased region" description="Polar residues" evidence="1">
    <location>
        <begin position="29"/>
        <end position="68"/>
    </location>
</feature>
<organism evidence="3 4">
    <name type="scientific">Ascosphaera apis ARSEF 7405</name>
    <dbReference type="NCBI Taxonomy" id="392613"/>
    <lineage>
        <taxon>Eukaryota</taxon>
        <taxon>Fungi</taxon>
        <taxon>Dikarya</taxon>
        <taxon>Ascomycota</taxon>
        <taxon>Pezizomycotina</taxon>
        <taxon>Eurotiomycetes</taxon>
        <taxon>Eurotiomycetidae</taxon>
        <taxon>Onygenales</taxon>
        <taxon>Ascosphaeraceae</taxon>
        <taxon>Ascosphaera</taxon>
    </lineage>
</organism>
<accession>A0A167VW54</accession>
<gene>
    <name evidence="3" type="ORF">AAP_05148</name>
</gene>
<dbReference type="SUPFAM" id="SSF52113">
    <property type="entry name" value="BRCT domain"/>
    <property type="match status" value="1"/>
</dbReference>
<reference evidence="3 4" key="1">
    <citation type="journal article" date="2016" name="Genome Biol. Evol.">
        <title>Divergent and convergent evolution of fungal pathogenicity.</title>
        <authorList>
            <person name="Shang Y."/>
            <person name="Xiao G."/>
            <person name="Zheng P."/>
            <person name="Cen K."/>
            <person name="Zhan S."/>
            <person name="Wang C."/>
        </authorList>
    </citation>
    <scope>NUCLEOTIDE SEQUENCE [LARGE SCALE GENOMIC DNA]</scope>
    <source>
        <strain evidence="3 4">ARSEF 7405</strain>
    </source>
</reference>
<feature type="region of interest" description="Disordered" evidence="1">
    <location>
        <begin position="1"/>
        <end position="91"/>
    </location>
</feature>